<dbReference type="PANTHER" id="PTHR45658:SF18">
    <property type="entry name" value="PROTEIN GAT2"/>
    <property type="match status" value="1"/>
</dbReference>
<dbReference type="Proteomes" id="UP000799291">
    <property type="component" value="Unassembled WGS sequence"/>
</dbReference>
<gene>
    <name evidence="8" type="ORF">K458DRAFT_444930</name>
</gene>
<feature type="region of interest" description="Disordered" evidence="5">
    <location>
        <begin position="275"/>
        <end position="313"/>
    </location>
</feature>
<dbReference type="PANTHER" id="PTHR45658">
    <property type="entry name" value="GATA TRANSCRIPTION FACTOR"/>
    <property type="match status" value="1"/>
</dbReference>
<dbReference type="AlphaFoldDB" id="A0A6G1IS37"/>
<feature type="compositionally biased region" description="Polar residues" evidence="5">
    <location>
        <begin position="291"/>
        <end position="300"/>
    </location>
</feature>
<dbReference type="SMART" id="SM00401">
    <property type="entry name" value="ZnF_GATA"/>
    <property type="match status" value="1"/>
</dbReference>
<dbReference type="GO" id="GO:0008270">
    <property type="term" value="F:zinc ion binding"/>
    <property type="evidence" value="ECO:0007669"/>
    <property type="project" value="UniProtKB-KW"/>
</dbReference>
<dbReference type="SMART" id="SM00091">
    <property type="entry name" value="PAS"/>
    <property type="match status" value="1"/>
</dbReference>
<dbReference type="GO" id="GO:0006355">
    <property type="term" value="P:regulation of DNA-templated transcription"/>
    <property type="evidence" value="ECO:0007669"/>
    <property type="project" value="InterPro"/>
</dbReference>
<evidence type="ECO:0000256" key="4">
    <source>
        <dbReference type="PROSITE-ProRule" id="PRU00094"/>
    </source>
</evidence>
<dbReference type="Pfam" id="PF00320">
    <property type="entry name" value="GATA"/>
    <property type="match status" value="1"/>
</dbReference>
<dbReference type="OrthoDB" id="2162994at2759"/>
<feature type="compositionally biased region" description="Basic and acidic residues" evidence="5">
    <location>
        <begin position="275"/>
        <end position="290"/>
    </location>
</feature>
<dbReference type="EMBL" id="MU005593">
    <property type="protein sequence ID" value="KAF2681067.1"/>
    <property type="molecule type" value="Genomic_DNA"/>
</dbReference>
<dbReference type="InterPro" id="IPR013088">
    <property type="entry name" value="Znf_NHR/GATA"/>
</dbReference>
<dbReference type="NCBIfam" id="TIGR00229">
    <property type="entry name" value="sensory_box"/>
    <property type="match status" value="1"/>
</dbReference>
<dbReference type="InterPro" id="IPR051140">
    <property type="entry name" value="GATA_TF"/>
</dbReference>
<dbReference type="PROSITE" id="PS50112">
    <property type="entry name" value="PAS"/>
    <property type="match status" value="1"/>
</dbReference>
<dbReference type="InterPro" id="IPR000014">
    <property type="entry name" value="PAS"/>
</dbReference>
<evidence type="ECO:0000313" key="9">
    <source>
        <dbReference type="Proteomes" id="UP000799291"/>
    </source>
</evidence>
<keyword evidence="1" id="KW-0479">Metal-binding</keyword>
<feature type="compositionally biased region" description="Basic and acidic residues" evidence="5">
    <location>
        <begin position="402"/>
        <end position="411"/>
    </location>
</feature>
<evidence type="ECO:0000313" key="8">
    <source>
        <dbReference type="EMBL" id="KAF2681067.1"/>
    </source>
</evidence>
<protein>
    <submittedName>
        <fullName evidence="8">Cutinase gene palindrome-binding protein</fullName>
    </submittedName>
</protein>
<organism evidence="8 9">
    <name type="scientific">Lentithecium fluviatile CBS 122367</name>
    <dbReference type="NCBI Taxonomy" id="1168545"/>
    <lineage>
        <taxon>Eukaryota</taxon>
        <taxon>Fungi</taxon>
        <taxon>Dikarya</taxon>
        <taxon>Ascomycota</taxon>
        <taxon>Pezizomycotina</taxon>
        <taxon>Dothideomycetes</taxon>
        <taxon>Pleosporomycetidae</taxon>
        <taxon>Pleosporales</taxon>
        <taxon>Massarineae</taxon>
        <taxon>Lentitheciaceae</taxon>
        <taxon>Lentithecium</taxon>
    </lineage>
</organism>
<dbReference type="Pfam" id="PF08447">
    <property type="entry name" value="PAS_3"/>
    <property type="match status" value="1"/>
</dbReference>
<keyword evidence="9" id="KW-1185">Reference proteome</keyword>
<feature type="domain" description="PAS" evidence="6">
    <location>
        <begin position="123"/>
        <end position="193"/>
    </location>
</feature>
<reference evidence="8" key="1">
    <citation type="journal article" date="2020" name="Stud. Mycol.">
        <title>101 Dothideomycetes genomes: a test case for predicting lifestyles and emergence of pathogens.</title>
        <authorList>
            <person name="Haridas S."/>
            <person name="Albert R."/>
            <person name="Binder M."/>
            <person name="Bloem J."/>
            <person name="Labutti K."/>
            <person name="Salamov A."/>
            <person name="Andreopoulos B."/>
            <person name="Baker S."/>
            <person name="Barry K."/>
            <person name="Bills G."/>
            <person name="Bluhm B."/>
            <person name="Cannon C."/>
            <person name="Castanera R."/>
            <person name="Culley D."/>
            <person name="Daum C."/>
            <person name="Ezra D."/>
            <person name="Gonzalez J."/>
            <person name="Henrissat B."/>
            <person name="Kuo A."/>
            <person name="Liang C."/>
            <person name="Lipzen A."/>
            <person name="Lutzoni F."/>
            <person name="Magnuson J."/>
            <person name="Mondo S."/>
            <person name="Nolan M."/>
            <person name="Ohm R."/>
            <person name="Pangilinan J."/>
            <person name="Park H.-J."/>
            <person name="Ramirez L."/>
            <person name="Alfaro M."/>
            <person name="Sun H."/>
            <person name="Tritt A."/>
            <person name="Yoshinaga Y."/>
            <person name="Zwiers L.-H."/>
            <person name="Turgeon B."/>
            <person name="Goodwin S."/>
            <person name="Spatafora J."/>
            <person name="Crous P."/>
            <person name="Grigoriev I."/>
        </authorList>
    </citation>
    <scope>NUCLEOTIDE SEQUENCE</scope>
    <source>
        <strain evidence="8">CBS 122367</strain>
    </source>
</reference>
<dbReference type="GO" id="GO:0043565">
    <property type="term" value="F:sequence-specific DNA binding"/>
    <property type="evidence" value="ECO:0007669"/>
    <property type="project" value="InterPro"/>
</dbReference>
<sequence>MYRNGGPLRAAEMAGLAPMPGLPTDQAPDLSMGLDEMMPMEMDLSQLEADGTTPNATPTAAAFAPFQQQLQSAGPSGTPSSDVYALAAQEGTMTGAGAGPLPTGFGAPNMNPSGSTLTEFTKRRNWSQRVLEELRDFLHILTPDGRILYASPSCKALTGWDPEQLIGRWVGEFIHPDDSGIFVKEFNESIASGNPLRFFYRFRKMDETWAIFEAHGHPHLSSDASAYAPPNTINCRGFFMMARPYPTKNAALLDSFLEHKIENERLMKRIAELKREEQEEQDMSERHWQQKSEAMSSVPPSETHGRPESESAAAAYNAMPPPAKPVISNTALTRQNLDEALAASKPDSINDKMARYEGATHLETIEMLTGLRYRDGERSQGISTGEHSPMLIRGDAGIQISLDRDGRTSSDKKKKMKIADEYVCTDCGTLDSPEWRKGPNGPKTLCNACGLRWAKKEKKRQSQSGASHTPALPMQTSTDS</sequence>
<dbReference type="InterPro" id="IPR013655">
    <property type="entry name" value="PAS_fold_3"/>
</dbReference>
<dbReference type="SUPFAM" id="SSF55785">
    <property type="entry name" value="PYP-like sensor domain (PAS domain)"/>
    <property type="match status" value="1"/>
</dbReference>
<dbReference type="SUPFAM" id="SSF57716">
    <property type="entry name" value="Glucocorticoid receptor-like (DNA-binding domain)"/>
    <property type="match status" value="1"/>
</dbReference>
<accession>A0A6G1IS37</accession>
<dbReference type="CDD" id="cd00202">
    <property type="entry name" value="ZnF_GATA"/>
    <property type="match status" value="1"/>
</dbReference>
<feature type="region of interest" description="Disordered" evidence="5">
    <location>
        <begin position="380"/>
        <end position="415"/>
    </location>
</feature>
<dbReference type="Gene3D" id="3.30.50.10">
    <property type="entry name" value="Erythroid Transcription Factor GATA-1, subunit A"/>
    <property type="match status" value="1"/>
</dbReference>
<name>A0A6G1IS37_9PLEO</name>
<dbReference type="Gene3D" id="3.30.450.20">
    <property type="entry name" value="PAS domain"/>
    <property type="match status" value="1"/>
</dbReference>
<keyword evidence="2 4" id="KW-0863">Zinc-finger</keyword>
<dbReference type="InterPro" id="IPR035965">
    <property type="entry name" value="PAS-like_dom_sf"/>
</dbReference>
<evidence type="ECO:0000256" key="3">
    <source>
        <dbReference type="ARBA" id="ARBA00022833"/>
    </source>
</evidence>
<evidence type="ECO:0000256" key="2">
    <source>
        <dbReference type="ARBA" id="ARBA00022771"/>
    </source>
</evidence>
<feature type="domain" description="GATA-type" evidence="7">
    <location>
        <begin position="424"/>
        <end position="451"/>
    </location>
</feature>
<dbReference type="InterPro" id="IPR000679">
    <property type="entry name" value="Znf_GATA"/>
</dbReference>
<proteinExistence type="predicted"/>
<keyword evidence="3" id="KW-0862">Zinc</keyword>
<evidence type="ECO:0000256" key="5">
    <source>
        <dbReference type="SAM" id="MobiDB-lite"/>
    </source>
</evidence>
<dbReference type="CDD" id="cd00130">
    <property type="entry name" value="PAS"/>
    <property type="match status" value="1"/>
</dbReference>
<dbReference type="PROSITE" id="PS00344">
    <property type="entry name" value="GATA_ZN_FINGER_1"/>
    <property type="match status" value="1"/>
</dbReference>
<evidence type="ECO:0000256" key="1">
    <source>
        <dbReference type="ARBA" id="ARBA00022723"/>
    </source>
</evidence>
<dbReference type="PROSITE" id="PS50114">
    <property type="entry name" value="GATA_ZN_FINGER_2"/>
    <property type="match status" value="1"/>
</dbReference>
<evidence type="ECO:0000259" key="7">
    <source>
        <dbReference type="PROSITE" id="PS50114"/>
    </source>
</evidence>
<evidence type="ECO:0000259" key="6">
    <source>
        <dbReference type="PROSITE" id="PS50112"/>
    </source>
</evidence>
<feature type="region of interest" description="Disordered" evidence="5">
    <location>
        <begin position="457"/>
        <end position="480"/>
    </location>
</feature>